<dbReference type="InterPro" id="IPR003593">
    <property type="entry name" value="AAA+_ATPase"/>
</dbReference>
<dbReference type="GO" id="GO:0005524">
    <property type="term" value="F:ATP binding"/>
    <property type="evidence" value="ECO:0007669"/>
    <property type="project" value="UniProtKB-KW"/>
</dbReference>
<dbReference type="SUPFAM" id="SSF52540">
    <property type="entry name" value="P-loop containing nucleoside triphosphate hydrolases"/>
    <property type="match status" value="1"/>
</dbReference>
<comment type="similarity">
    <text evidence="1">Belongs to the AAA ATPase family.</text>
</comment>
<comment type="caution">
    <text evidence="6">The sequence shown here is derived from an EMBL/GenBank/DDBJ whole genome shotgun (WGS) entry which is preliminary data.</text>
</comment>
<dbReference type="Pfam" id="PF00004">
    <property type="entry name" value="AAA"/>
    <property type="match status" value="1"/>
</dbReference>
<dbReference type="Proteomes" id="UP000239485">
    <property type="component" value="Unassembled WGS sequence"/>
</dbReference>
<dbReference type="InterPro" id="IPR050221">
    <property type="entry name" value="26S_Proteasome_ATPase"/>
</dbReference>
<dbReference type="AlphaFoldDB" id="A0A2S6IU78"/>
<organism evidence="6 7">
    <name type="scientific">Kineococcus xinjiangensis</name>
    <dbReference type="NCBI Taxonomy" id="512762"/>
    <lineage>
        <taxon>Bacteria</taxon>
        <taxon>Bacillati</taxon>
        <taxon>Actinomycetota</taxon>
        <taxon>Actinomycetes</taxon>
        <taxon>Kineosporiales</taxon>
        <taxon>Kineosporiaceae</taxon>
        <taxon>Kineococcus</taxon>
    </lineage>
</organism>
<accession>A0A2S6IU78</accession>
<evidence type="ECO:0000313" key="7">
    <source>
        <dbReference type="Proteomes" id="UP000239485"/>
    </source>
</evidence>
<keyword evidence="3" id="KW-0067">ATP-binding</keyword>
<keyword evidence="2" id="KW-0547">Nucleotide-binding</keyword>
<proteinExistence type="inferred from homology"/>
<evidence type="ECO:0000313" key="6">
    <source>
        <dbReference type="EMBL" id="PPK97812.1"/>
    </source>
</evidence>
<evidence type="ECO:0000256" key="4">
    <source>
        <dbReference type="SAM" id="MobiDB-lite"/>
    </source>
</evidence>
<feature type="region of interest" description="Disordered" evidence="4">
    <location>
        <begin position="455"/>
        <end position="490"/>
    </location>
</feature>
<dbReference type="PANTHER" id="PTHR23073">
    <property type="entry name" value="26S PROTEASOME REGULATORY SUBUNIT"/>
    <property type="match status" value="1"/>
</dbReference>
<evidence type="ECO:0000256" key="1">
    <source>
        <dbReference type="ARBA" id="ARBA00006914"/>
    </source>
</evidence>
<dbReference type="RefSeq" id="WP_245886490.1">
    <property type="nucleotide sequence ID" value="NZ_PTJD01000003.1"/>
</dbReference>
<dbReference type="Gene3D" id="1.10.8.60">
    <property type="match status" value="1"/>
</dbReference>
<dbReference type="CDD" id="cd19481">
    <property type="entry name" value="RecA-like_protease"/>
    <property type="match status" value="1"/>
</dbReference>
<gene>
    <name evidence="6" type="ORF">CLV92_103347</name>
</gene>
<reference evidence="6 7" key="1">
    <citation type="submission" date="2018-02" db="EMBL/GenBank/DDBJ databases">
        <title>Genomic Encyclopedia of Archaeal and Bacterial Type Strains, Phase II (KMG-II): from individual species to whole genera.</title>
        <authorList>
            <person name="Goeker M."/>
        </authorList>
    </citation>
    <scope>NUCLEOTIDE SEQUENCE [LARGE SCALE GENOMIC DNA]</scope>
    <source>
        <strain evidence="6 7">DSM 22857</strain>
    </source>
</reference>
<dbReference type="SMART" id="SM00382">
    <property type="entry name" value="AAA"/>
    <property type="match status" value="1"/>
</dbReference>
<evidence type="ECO:0000259" key="5">
    <source>
        <dbReference type="SMART" id="SM00382"/>
    </source>
</evidence>
<evidence type="ECO:0000256" key="2">
    <source>
        <dbReference type="ARBA" id="ARBA00022741"/>
    </source>
</evidence>
<dbReference type="InterPro" id="IPR027417">
    <property type="entry name" value="P-loop_NTPase"/>
</dbReference>
<dbReference type="Gene3D" id="3.40.50.300">
    <property type="entry name" value="P-loop containing nucleotide triphosphate hydrolases"/>
    <property type="match status" value="1"/>
</dbReference>
<protein>
    <submittedName>
        <fullName evidence="6">ATPase family protein associated with various cellular activities (AAA)</fullName>
    </submittedName>
</protein>
<keyword evidence="7" id="KW-1185">Reference proteome</keyword>
<dbReference type="GO" id="GO:0016887">
    <property type="term" value="F:ATP hydrolysis activity"/>
    <property type="evidence" value="ECO:0007669"/>
    <property type="project" value="InterPro"/>
</dbReference>
<name>A0A2S6IU78_9ACTN</name>
<sequence>MDPSQQAFVDIFRTFLEEVVQHARAGRAEGGPSLLQVVTKHLGQDPRRLPVLREEVLDFRAADVDIALDALAEEHGQQRLVGVSGGDQRFHQTFADLLDQTYHSFGTAAPDHVNLPTGPDSDRRVVAFGVRLLRFGGAPVAVLQRSAKPSHGQGAALEVITADEDVAAGLLARVRALAVERSVLRGQVLSFSGSPFDPSSGGVAFLRRPDVAAEDVVLPPGVLDRIVRHVVRVGDQRERLLAAGQHLKRGVLLYGPPGTGKTLTVRHLLSRTPGTTVVLLSGQALAHITTAAHVARAMQPTLIVLEDCDLVAEDRGHHPSGQPLLFELLEALDGLDGDADVAFLMTTNRADRLERALAQRPGRVDLAVEVPLPDVGARRQLLRLYARSLPLSEAALDAAAERAEGVTASFAKELLRRAVLDAAVAGHEVGDADLAAALEELLSDAEALTRSLLGSGAQQADGPDGDGFDGPWVDGNGFGGNGFEEDPPRR</sequence>
<feature type="domain" description="AAA+ ATPase" evidence="5">
    <location>
        <begin position="247"/>
        <end position="374"/>
    </location>
</feature>
<dbReference type="EMBL" id="PTJD01000003">
    <property type="protein sequence ID" value="PPK97812.1"/>
    <property type="molecule type" value="Genomic_DNA"/>
</dbReference>
<evidence type="ECO:0000256" key="3">
    <source>
        <dbReference type="ARBA" id="ARBA00022840"/>
    </source>
</evidence>
<dbReference type="InterPro" id="IPR003959">
    <property type="entry name" value="ATPase_AAA_core"/>
</dbReference>